<dbReference type="PROSITE" id="PS51788">
    <property type="entry name" value="CULT"/>
    <property type="match status" value="1"/>
</dbReference>
<gene>
    <name evidence="2" type="ORF">DESAM_10053</name>
</gene>
<name>L0R5U3_9BACT</name>
<dbReference type="InterPro" id="IPR034750">
    <property type="entry name" value="CULT"/>
</dbReference>
<dbReference type="STRING" id="1121451.DESAM_10053"/>
<dbReference type="Proteomes" id="UP000010808">
    <property type="component" value="Chromosome"/>
</dbReference>
<evidence type="ECO:0000313" key="2">
    <source>
        <dbReference type="EMBL" id="CCO22034.1"/>
    </source>
</evidence>
<dbReference type="RefSeq" id="WP_015334644.1">
    <property type="nucleotide sequence ID" value="NC_020055.1"/>
</dbReference>
<dbReference type="HOGENOM" id="CLU_138600_0_0_7"/>
<dbReference type="FunFam" id="2.170.150.20:FF:000007">
    <property type="entry name" value="Protein cereblon"/>
    <property type="match status" value="1"/>
</dbReference>
<dbReference type="EMBL" id="FO203522">
    <property type="protein sequence ID" value="CCO22034.1"/>
    <property type="molecule type" value="Genomic_DNA"/>
</dbReference>
<feature type="domain" description="CULT" evidence="1">
    <location>
        <begin position="39"/>
        <end position="140"/>
    </location>
</feature>
<dbReference type="OrthoDB" id="6197001at2"/>
<evidence type="ECO:0000259" key="1">
    <source>
        <dbReference type="PROSITE" id="PS51788"/>
    </source>
</evidence>
<dbReference type="Gene3D" id="2.170.150.20">
    <property type="entry name" value="Peptide methionine sulfoxide reductase"/>
    <property type="match status" value="1"/>
</dbReference>
<sequence>MQSLIQPNSYSLLKKQVFSPPSDGTELNGDAKPIKPSSRKKIICRECRFEITESVLAISVNGRHEHSFFNPHGYVFQIRCFSAAKGCISTGDPSSEFSWFANCTWQVAACGRCLGHLGWKFSSDSNSFFGLIKNNIREYDK</sequence>
<organism evidence="2 3">
    <name type="scientific">Maridesulfovibrio hydrothermalis AM13 = DSM 14728</name>
    <dbReference type="NCBI Taxonomy" id="1121451"/>
    <lineage>
        <taxon>Bacteria</taxon>
        <taxon>Pseudomonadati</taxon>
        <taxon>Thermodesulfobacteriota</taxon>
        <taxon>Desulfovibrionia</taxon>
        <taxon>Desulfovibrionales</taxon>
        <taxon>Desulfovibrionaceae</taxon>
        <taxon>Maridesulfovibrio</taxon>
    </lineage>
</organism>
<dbReference type="CDD" id="cd15777">
    <property type="entry name" value="CRBN_C_like"/>
    <property type="match status" value="1"/>
</dbReference>
<evidence type="ECO:0000313" key="3">
    <source>
        <dbReference type="Proteomes" id="UP000010808"/>
    </source>
</evidence>
<dbReference type="eggNOG" id="ENOG503301B">
    <property type="taxonomic scope" value="Bacteria"/>
</dbReference>
<dbReference type="AlphaFoldDB" id="L0R5U3"/>
<reference evidence="2 3" key="1">
    <citation type="submission" date="2012-10" db="EMBL/GenBank/DDBJ databases">
        <authorList>
            <person name="Genoscope - CEA"/>
        </authorList>
    </citation>
    <scope>NUCLEOTIDE SEQUENCE [LARGE SCALE GENOMIC DNA]</scope>
    <source>
        <strain evidence="3">AM13 / DSM 14728</strain>
    </source>
</reference>
<keyword evidence="3" id="KW-1185">Reference proteome</keyword>
<dbReference type="KEGG" id="dhy:DESAM_10053"/>
<proteinExistence type="predicted"/>
<accession>L0R5U3</accession>
<dbReference type="PATRIC" id="fig|1121451.3.peg.42"/>
<protein>
    <recommendedName>
        <fullName evidence="1">CULT domain-containing protein</fullName>
    </recommendedName>
</protein>